<evidence type="ECO:0000313" key="5">
    <source>
        <dbReference type="Proteomes" id="UP000827092"/>
    </source>
</evidence>
<dbReference type="EMBL" id="JAFNEN010000661">
    <property type="protein sequence ID" value="KAG8178867.1"/>
    <property type="molecule type" value="Genomic_DNA"/>
</dbReference>
<gene>
    <name evidence="4" type="ORF">JTE90_018561</name>
</gene>
<keyword evidence="2" id="KW-1133">Transmembrane helix</keyword>
<proteinExistence type="predicted"/>
<dbReference type="Proteomes" id="UP000827092">
    <property type="component" value="Unassembled WGS sequence"/>
</dbReference>
<dbReference type="AlphaFoldDB" id="A0AAV6U342"/>
<sequence>MKCLVFVFLTLVMAVSAEEESKKNETSATNLKPRSPRQFNFFPENFSTEDDGDSEDSSRYDRPKSPINGLNYYKQNPYYGYPPVQPQKYYGNPSWKNFPSFESDQAGQLMFMDKQETSSNTGFLSSLTSDPQIATAIAAIVPLVIILFAVLPALLSYFQQAGGVGNVLLPTFSPVTTIADSRLGRALTDKEYIESTIQDLILFAEKAISEDSCVQQTVCQQVLRKAGEKNIRTVATAVGYLGKDDLLQNFGAGELFEALKNGNCKSVCNSKKTSF</sequence>
<feature type="region of interest" description="Disordered" evidence="1">
    <location>
        <begin position="19"/>
        <end position="69"/>
    </location>
</feature>
<keyword evidence="5" id="KW-1185">Reference proteome</keyword>
<evidence type="ECO:0000256" key="2">
    <source>
        <dbReference type="SAM" id="Phobius"/>
    </source>
</evidence>
<comment type="caution">
    <text evidence="4">The sequence shown here is derived from an EMBL/GenBank/DDBJ whole genome shotgun (WGS) entry which is preliminary data.</text>
</comment>
<keyword evidence="2" id="KW-0812">Transmembrane</keyword>
<evidence type="ECO:0000256" key="3">
    <source>
        <dbReference type="SAM" id="SignalP"/>
    </source>
</evidence>
<evidence type="ECO:0000313" key="4">
    <source>
        <dbReference type="EMBL" id="KAG8178867.1"/>
    </source>
</evidence>
<feature type="chain" id="PRO_5043652881" evidence="3">
    <location>
        <begin position="18"/>
        <end position="275"/>
    </location>
</feature>
<reference evidence="4 5" key="1">
    <citation type="journal article" date="2022" name="Nat. Ecol. Evol.">
        <title>A masculinizing supergene underlies an exaggerated male reproductive morph in a spider.</title>
        <authorList>
            <person name="Hendrickx F."/>
            <person name="De Corte Z."/>
            <person name="Sonet G."/>
            <person name="Van Belleghem S.M."/>
            <person name="Kostlbacher S."/>
            <person name="Vangestel C."/>
        </authorList>
    </citation>
    <scope>NUCLEOTIDE SEQUENCE [LARGE SCALE GENOMIC DNA]</scope>
    <source>
        <strain evidence="4">W744_W776</strain>
    </source>
</reference>
<name>A0AAV6U342_9ARAC</name>
<evidence type="ECO:0000256" key="1">
    <source>
        <dbReference type="SAM" id="MobiDB-lite"/>
    </source>
</evidence>
<feature type="transmembrane region" description="Helical" evidence="2">
    <location>
        <begin position="133"/>
        <end position="155"/>
    </location>
</feature>
<accession>A0AAV6U342</accession>
<feature type="signal peptide" evidence="3">
    <location>
        <begin position="1"/>
        <end position="17"/>
    </location>
</feature>
<keyword evidence="2" id="KW-0472">Membrane</keyword>
<keyword evidence="3" id="KW-0732">Signal</keyword>
<organism evidence="4 5">
    <name type="scientific">Oedothorax gibbosus</name>
    <dbReference type="NCBI Taxonomy" id="931172"/>
    <lineage>
        <taxon>Eukaryota</taxon>
        <taxon>Metazoa</taxon>
        <taxon>Ecdysozoa</taxon>
        <taxon>Arthropoda</taxon>
        <taxon>Chelicerata</taxon>
        <taxon>Arachnida</taxon>
        <taxon>Araneae</taxon>
        <taxon>Araneomorphae</taxon>
        <taxon>Entelegynae</taxon>
        <taxon>Araneoidea</taxon>
        <taxon>Linyphiidae</taxon>
        <taxon>Erigoninae</taxon>
        <taxon>Oedothorax</taxon>
    </lineage>
</organism>
<protein>
    <submittedName>
        <fullName evidence="4">Uncharacterized protein</fullName>
    </submittedName>
</protein>